<evidence type="ECO:0000256" key="2">
    <source>
        <dbReference type="ARBA" id="ARBA00022448"/>
    </source>
</evidence>
<dbReference type="InterPro" id="IPR000515">
    <property type="entry name" value="MetI-like"/>
</dbReference>
<feature type="domain" description="ABC transmembrane type-1" evidence="9">
    <location>
        <begin position="128"/>
        <end position="330"/>
    </location>
</feature>
<dbReference type="Pfam" id="PF00528">
    <property type="entry name" value="BPD_transp_1"/>
    <property type="match status" value="1"/>
</dbReference>
<dbReference type="GO" id="GO:0005886">
    <property type="term" value="C:plasma membrane"/>
    <property type="evidence" value="ECO:0007669"/>
    <property type="project" value="UniProtKB-SubCell"/>
</dbReference>
<dbReference type="PANTHER" id="PTHR43163">
    <property type="entry name" value="DIPEPTIDE TRANSPORT SYSTEM PERMEASE PROTEIN DPPB-RELATED"/>
    <property type="match status" value="1"/>
</dbReference>
<dbReference type="EMBL" id="LDRK01000048">
    <property type="protein sequence ID" value="KTR85627.1"/>
    <property type="molecule type" value="Genomic_DNA"/>
</dbReference>
<accession>A0A147EMC5</accession>
<keyword evidence="2 7" id="KW-0813">Transport</keyword>
<comment type="subcellular location">
    <subcellularLocation>
        <location evidence="1 7">Cell membrane</location>
        <topology evidence="1 7">Multi-pass membrane protein</topology>
    </subcellularLocation>
</comment>
<comment type="similarity">
    <text evidence="7">Belongs to the binding-protein-dependent transport system permease family.</text>
</comment>
<dbReference type="SUPFAM" id="SSF161098">
    <property type="entry name" value="MetI-like"/>
    <property type="match status" value="1"/>
</dbReference>
<feature type="transmembrane region" description="Helical" evidence="7">
    <location>
        <begin position="164"/>
        <end position="188"/>
    </location>
</feature>
<dbReference type="Proteomes" id="UP000070810">
    <property type="component" value="Unassembled WGS sequence"/>
</dbReference>
<keyword evidence="6 7" id="KW-0472">Membrane</keyword>
<dbReference type="PANTHER" id="PTHR43163:SF6">
    <property type="entry name" value="DIPEPTIDE TRANSPORT SYSTEM PERMEASE PROTEIN DPPB-RELATED"/>
    <property type="match status" value="1"/>
</dbReference>
<dbReference type="Gene3D" id="1.10.3720.10">
    <property type="entry name" value="MetI-like"/>
    <property type="match status" value="1"/>
</dbReference>
<evidence type="ECO:0000256" key="1">
    <source>
        <dbReference type="ARBA" id="ARBA00004651"/>
    </source>
</evidence>
<evidence type="ECO:0000256" key="3">
    <source>
        <dbReference type="ARBA" id="ARBA00022475"/>
    </source>
</evidence>
<dbReference type="RefSeq" id="WP_058594092.1">
    <property type="nucleotide sequence ID" value="NZ_LDRK01000048.1"/>
</dbReference>
<feature type="transmembrane region" description="Helical" evidence="7">
    <location>
        <begin position="311"/>
        <end position="330"/>
    </location>
</feature>
<organism evidence="10 11">
    <name type="scientific">Leucobacter chromiiresistens</name>
    <dbReference type="NCBI Taxonomy" id="1079994"/>
    <lineage>
        <taxon>Bacteria</taxon>
        <taxon>Bacillati</taxon>
        <taxon>Actinomycetota</taxon>
        <taxon>Actinomycetes</taxon>
        <taxon>Micrococcales</taxon>
        <taxon>Microbacteriaceae</taxon>
        <taxon>Leucobacter</taxon>
    </lineage>
</organism>
<keyword evidence="4 7" id="KW-0812">Transmembrane</keyword>
<evidence type="ECO:0000256" key="5">
    <source>
        <dbReference type="ARBA" id="ARBA00022989"/>
    </source>
</evidence>
<evidence type="ECO:0000256" key="4">
    <source>
        <dbReference type="ARBA" id="ARBA00022692"/>
    </source>
</evidence>
<evidence type="ECO:0000313" key="10">
    <source>
        <dbReference type="EMBL" id="KTR85627.1"/>
    </source>
</evidence>
<sequence length="348" mass="37138">MRAPSGANETRAVRLREDGPEARRTRGGRGGATARFVLGRVVGLVATLFAASLVVFFSRFVVPGDPARFLLRGRSPSPEAIAEVTKQYGLDKSPIEQYLSWIGGVVRGDFGRSLQYRDDVSNVLLARLPVTLELVALAAVIIVLLGLAAGIFASLRRGRAADRVILMTSTALGAVPAFVIAILLIAVFAVQLGWFPSFGSGDEGWDRFVHLILPAFALGLAFVALIARVTRSSMNEQFVREHVEVATSRGLTRSSVVLRHVLRNAIGPILLVSGVLVAGLLVSSAIVEQTFGLAGMGSLLVQSVDRLDFPVVQAIVLVVVVAFVTINTIVDLIQPLIDPRIAAGSETR</sequence>
<dbReference type="PROSITE" id="PS50928">
    <property type="entry name" value="ABC_TM1"/>
    <property type="match status" value="1"/>
</dbReference>
<dbReference type="GO" id="GO:0071916">
    <property type="term" value="F:dipeptide transmembrane transporter activity"/>
    <property type="evidence" value="ECO:0007669"/>
    <property type="project" value="TreeGrafter"/>
</dbReference>
<evidence type="ECO:0000256" key="6">
    <source>
        <dbReference type="ARBA" id="ARBA00023136"/>
    </source>
</evidence>
<feature type="region of interest" description="Disordered" evidence="8">
    <location>
        <begin position="1"/>
        <end position="29"/>
    </location>
</feature>
<keyword evidence="11" id="KW-1185">Reference proteome</keyword>
<evidence type="ECO:0000313" key="11">
    <source>
        <dbReference type="Proteomes" id="UP000070810"/>
    </source>
</evidence>
<keyword evidence="3" id="KW-1003">Cell membrane</keyword>
<evidence type="ECO:0000256" key="8">
    <source>
        <dbReference type="SAM" id="MobiDB-lite"/>
    </source>
</evidence>
<dbReference type="AlphaFoldDB" id="A0A147EMC5"/>
<name>A0A147EMC5_9MICO</name>
<feature type="transmembrane region" description="Helical" evidence="7">
    <location>
        <begin position="37"/>
        <end position="62"/>
    </location>
</feature>
<dbReference type="CDD" id="cd06261">
    <property type="entry name" value="TM_PBP2"/>
    <property type="match status" value="1"/>
</dbReference>
<comment type="caution">
    <text evidence="10">The sequence shown here is derived from an EMBL/GenBank/DDBJ whole genome shotgun (WGS) entry which is preliminary data.</text>
</comment>
<protein>
    <submittedName>
        <fullName evidence="10">ABC transporter permease</fullName>
    </submittedName>
</protein>
<gene>
    <name evidence="10" type="ORF">NS354_08470</name>
</gene>
<feature type="transmembrane region" description="Helical" evidence="7">
    <location>
        <begin position="269"/>
        <end position="291"/>
    </location>
</feature>
<keyword evidence="5 7" id="KW-1133">Transmembrane helix</keyword>
<feature type="transmembrane region" description="Helical" evidence="7">
    <location>
        <begin position="208"/>
        <end position="227"/>
    </location>
</feature>
<dbReference type="PATRIC" id="fig|1079994.3.peg.1874"/>
<reference evidence="10 11" key="1">
    <citation type="journal article" date="2016" name="Front. Microbiol.">
        <title>Genomic Resource of Rice Seed Associated Bacteria.</title>
        <authorList>
            <person name="Midha S."/>
            <person name="Bansal K."/>
            <person name="Sharma S."/>
            <person name="Kumar N."/>
            <person name="Patil P.P."/>
            <person name="Chaudhry V."/>
            <person name="Patil P.B."/>
        </authorList>
    </citation>
    <scope>NUCLEOTIDE SEQUENCE [LARGE SCALE GENOMIC DNA]</scope>
    <source>
        <strain evidence="10 11">NS354</strain>
    </source>
</reference>
<feature type="compositionally biased region" description="Basic and acidic residues" evidence="8">
    <location>
        <begin position="11"/>
        <end position="24"/>
    </location>
</feature>
<evidence type="ECO:0000259" key="9">
    <source>
        <dbReference type="PROSITE" id="PS50928"/>
    </source>
</evidence>
<dbReference type="InterPro" id="IPR045621">
    <property type="entry name" value="BPD_transp_1_N"/>
</dbReference>
<dbReference type="Pfam" id="PF19300">
    <property type="entry name" value="BPD_transp_1_N"/>
    <property type="match status" value="1"/>
</dbReference>
<evidence type="ECO:0000256" key="7">
    <source>
        <dbReference type="RuleBase" id="RU363032"/>
    </source>
</evidence>
<dbReference type="InterPro" id="IPR035906">
    <property type="entry name" value="MetI-like_sf"/>
</dbReference>
<proteinExistence type="inferred from homology"/>
<feature type="transmembrane region" description="Helical" evidence="7">
    <location>
        <begin position="134"/>
        <end position="152"/>
    </location>
</feature>